<feature type="region of interest" description="Disordered" evidence="1">
    <location>
        <begin position="36"/>
        <end position="57"/>
    </location>
</feature>
<reference evidence="2" key="2">
    <citation type="submission" date="2017-11" db="EMBL/GenBank/DDBJ databases">
        <title>Coralsnake Venomics: Analyses of Venom Gland Transcriptomes and Proteomes of Six Brazilian Taxa.</title>
        <authorList>
            <person name="Aird S.D."/>
            <person name="Jorge da Silva N."/>
            <person name="Qiu L."/>
            <person name="Villar-Briones A."/>
            <person name="Aparecida-Saddi V."/>
            <person name="Campos-Telles M.P."/>
            <person name="Grau M."/>
            <person name="Mikheyev A.S."/>
        </authorList>
    </citation>
    <scope>NUCLEOTIDE SEQUENCE</scope>
    <source>
        <tissue evidence="2">Venom_gland</tissue>
    </source>
</reference>
<protein>
    <submittedName>
        <fullName evidence="2">Uncharacterized protein</fullName>
    </submittedName>
</protein>
<sequence>MELVGCLFSRNWNIREMALRRLSHDVSGALLLANGESTGNSGSSSGNTTSPGTLGAANGSSQTNISGDVVVESCCSVLSMVCADPVYKVYVAALKTLRAMLVYTPCHSLTERTKLQQLLKPVVETILVKCADPNRYRL</sequence>
<dbReference type="AlphaFoldDB" id="A0A2D4MUZ6"/>
<dbReference type="InterPro" id="IPR011989">
    <property type="entry name" value="ARM-like"/>
</dbReference>
<accession>A0A2D4MUZ6</accession>
<organism evidence="2">
    <name type="scientific">Micrurus spixii</name>
    <name type="common">Amazon coral snake</name>
    <dbReference type="NCBI Taxonomy" id="129469"/>
    <lineage>
        <taxon>Eukaryota</taxon>
        <taxon>Metazoa</taxon>
        <taxon>Chordata</taxon>
        <taxon>Craniata</taxon>
        <taxon>Vertebrata</taxon>
        <taxon>Euteleostomi</taxon>
        <taxon>Lepidosauria</taxon>
        <taxon>Squamata</taxon>
        <taxon>Bifurcata</taxon>
        <taxon>Unidentata</taxon>
        <taxon>Episquamata</taxon>
        <taxon>Toxicofera</taxon>
        <taxon>Serpentes</taxon>
        <taxon>Colubroidea</taxon>
        <taxon>Elapidae</taxon>
        <taxon>Elapinae</taxon>
        <taxon>Micrurus</taxon>
    </lineage>
</organism>
<name>A0A2D4MUZ6_9SAUR</name>
<reference evidence="2" key="1">
    <citation type="submission" date="2017-07" db="EMBL/GenBank/DDBJ databases">
        <authorList>
            <person name="Mikheyev A."/>
            <person name="Grau M."/>
        </authorList>
    </citation>
    <scope>NUCLEOTIDE SEQUENCE</scope>
    <source>
        <tissue evidence="2">Venom_gland</tissue>
    </source>
</reference>
<evidence type="ECO:0000313" key="2">
    <source>
        <dbReference type="EMBL" id="LAB37217.1"/>
    </source>
</evidence>
<evidence type="ECO:0000256" key="1">
    <source>
        <dbReference type="SAM" id="MobiDB-lite"/>
    </source>
</evidence>
<dbReference type="Pfam" id="PF21040">
    <property type="entry name" value="CEP104-like_TOG"/>
    <property type="match status" value="1"/>
</dbReference>
<dbReference type="Gene3D" id="1.25.10.10">
    <property type="entry name" value="Leucine-rich Repeat Variant"/>
    <property type="match status" value="1"/>
</dbReference>
<feature type="compositionally biased region" description="Low complexity" evidence="1">
    <location>
        <begin position="36"/>
        <end position="55"/>
    </location>
</feature>
<proteinExistence type="predicted"/>
<dbReference type="EMBL" id="IACM01127428">
    <property type="protein sequence ID" value="LAB37217.1"/>
    <property type="molecule type" value="Transcribed_RNA"/>
</dbReference>